<dbReference type="EMBL" id="BARV01016616">
    <property type="protein sequence ID" value="GAI29061.1"/>
    <property type="molecule type" value="Genomic_DNA"/>
</dbReference>
<gene>
    <name evidence="1" type="ORF">S06H3_28470</name>
</gene>
<sequence>MDKLKVLVTSLSFGKITEEPEKLLKKNNCELTYKRGPFLDEELAELVRGYFAI</sequence>
<protein>
    <recommendedName>
        <fullName evidence="2">D-isomer specific 2-hydroxyacid dehydrogenase catalytic domain-containing protein</fullName>
    </recommendedName>
</protein>
<accession>X1NFT2</accession>
<evidence type="ECO:0008006" key="2">
    <source>
        <dbReference type="Google" id="ProtNLM"/>
    </source>
</evidence>
<proteinExistence type="predicted"/>
<reference evidence="1" key="1">
    <citation type="journal article" date="2014" name="Front. Microbiol.">
        <title>High frequency of phylogenetically diverse reductive dehalogenase-homologous genes in deep subseafloor sedimentary metagenomes.</title>
        <authorList>
            <person name="Kawai M."/>
            <person name="Futagami T."/>
            <person name="Toyoda A."/>
            <person name="Takaki Y."/>
            <person name="Nishi S."/>
            <person name="Hori S."/>
            <person name="Arai W."/>
            <person name="Tsubouchi T."/>
            <person name="Morono Y."/>
            <person name="Uchiyama I."/>
            <person name="Ito T."/>
            <person name="Fujiyama A."/>
            <person name="Inagaki F."/>
            <person name="Takami H."/>
        </authorList>
    </citation>
    <scope>NUCLEOTIDE SEQUENCE</scope>
    <source>
        <strain evidence="1">Expedition CK06-06</strain>
    </source>
</reference>
<evidence type="ECO:0000313" key="1">
    <source>
        <dbReference type="EMBL" id="GAI29061.1"/>
    </source>
</evidence>
<feature type="non-terminal residue" evidence="1">
    <location>
        <position position="53"/>
    </location>
</feature>
<name>X1NFT2_9ZZZZ</name>
<organism evidence="1">
    <name type="scientific">marine sediment metagenome</name>
    <dbReference type="NCBI Taxonomy" id="412755"/>
    <lineage>
        <taxon>unclassified sequences</taxon>
        <taxon>metagenomes</taxon>
        <taxon>ecological metagenomes</taxon>
    </lineage>
</organism>
<dbReference type="AlphaFoldDB" id="X1NFT2"/>
<comment type="caution">
    <text evidence="1">The sequence shown here is derived from an EMBL/GenBank/DDBJ whole genome shotgun (WGS) entry which is preliminary data.</text>
</comment>